<proteinExistence type="predicted"/>
<keyword evidence="6" id="KW-1185">Reference proteome</keyword>
<evidence type="ECO:0000313" key="5">
    <source>
        <dbReference type="EMBL" id="CAI9099165.1"/>
    </source>
</evidence>
<keyword evidence="3" id="KW-1133">Transmembrane helix</keyword>
<gene>
    <name evidence="5" type="ORF">OLC1_LOCUS9238</name>
</gene>
<keyword evidence="3" id="KW-0472">Membrane</keyword>
<feature type="region of interest" description="Disordered" evidence="2">
    <location>
        <begin position="433"/>
        <end position="454"/>
    </location>
</feature>
<keyword evidence="3" id="KW-0812">Transmembrane</keyword>
<evidence type="ECO:0000256" key="1">
    <source>
        <dbReference type="SAM" id="Coils"/>
    </source>
</evidence>
<dbReference type="AlphaFoldDB" id="A0AAV1CW16"/>
<dbReference type="PANTHER" id="PTHR34360">
    <property type="entry name" value="OS08G0519400 PROTEIN"/>
    <property type="match status" value="1"/>
</dbReference>
<evidence type="ECO:0000256" key="4">
    <source>
        <dbReference type="SAM" id="SignalP"/>
    </source>
</evidence>
<feature type="chain" id="PRO_5043965074" evidence="4">
    <location>
        <begin position="26"/>
        <end position="454"/>
    </location>
</feature>
<evidence type="ECO:0000256" key="3">
    <source>
        <dbReference type="SAM" id="Phobius"/>
    </source>
</evidence>
<feature type="transmembrane region" description="Helical" evidence="3">
    <location>
        <begin position="403"/>
        <end position="427"/>
    </location>
</feature>
<protein>
    <submittedName>
        <fullName evidence="5">OLC1v1035947C1</fullName>
    </submittedName>
</protein>
<dbReference type="SUPFAM" id="SSF58113">
    <property type="entry name" value="Apolipoprotein A-I"/>
    <property type="match status" value="1"/>
</dbReference>
<organism evidence="5 6">
    <name type="scientific">Oldenlandia corymbosa var. corymbosa</name>
    <dbReference type="NCBI Taxonomy" id="529605"/>
    <lineage>
        <taxon>Eukaryota</taxon>
        <taxon>Viridiplantae</taxon>
        <taxon>Streptophyta</taxon>
        <taxon>Embryophyta</taxon>
        <taxon>Tracheophyta</taxon>
        <taxon>Spermatophyta</taxon>
        <taxon>Magnoliopsida</taxon>
        <taxon>eudicotyledons</taxon>
        <taxon>Gunneridae</taxon>
        <taxon>Pentapetalae</taxon>
        <taxon>asterids</taxon>
        <taxon>lamiids</taxon>
        <taxon>Gentianales</taxon>
        <taxon>Rubiaceae</taxon>
        <taxon>Rubioideae</taxon>
        <taxon>Spermacoceae</taxon>
        <taxon>Hedyotis-Oldenlandia complex</taxon>
        <taxon>Oldenlandia</taxon>
    </lineage>
</organism>
<dbReference type="PANTHER" id="PTHR34360:SF1">
    <property type="entry name" value="OS08G0519400 PROTEIN"/>
    <property type="match status" value="1"/>
</dbReference>
<name>A0AAV1CW16_OLDCO</name>
<dbReference type="Gene3D" id="1.20.120.20">
    <property type="entry name" value="Apolipoprotein"/>
    <property type="match status" value="1"/>
</dbReference>
<keyword evidence="1" id="KW-0175">Coiled coil</keyword>
<reference evidence="5" key="1">
    <citation type="submission" date="2023-03" db="EMBL/GenBank/DDBJ databases">
        <authorList>
            <person name="Julca I."/>
        </authorList>
    </citation>
    <scope>NUCLEOTIDE SEQUENCE</scope>
</reference>
<evidence type="ECO:0000256" key="2">
    <source>
        <dbReference type="SAM" id="MobiDB-lite"/>
    </source>
</evidence>
<evidence type="ECO:0000313" key="6">
    <source>
        <dbReference type="Proteomes" id="UP001161247"/>
    </source>
</evidence>
<sequence>MAFTSISMKMVKIVALFLFLFLIFGESTPTQLPESVKEVSDAEKVSDASSPLKVELDELKSKISLLESSLNEKVQELHSKEKALEELNKINEEKSQILTSLQREVLLLKDKVSSNAKNQEDEAHGRATKLQEQFNSLKKEIEALNKNKDALEAKTISAEKKVQDLNLKLENLRQSNDEQQSQIRKTQRALEVAEEKLMKAKTEADSLAKQLMEVQNAWIPTWFSLHYDCCKSFVMTHWDKHGRPYWDLTIKKVLETKFELEKWAEPHVDAFKTKWFPIVKERCLAAVNDFGVQLQSLASKANDAYHTSKKTLEPHVVRTMESLDPHIQEAKKLAKPYVDQVSTQMKPHVDKARVFLKPYTEKVILSSRKFMKVVGIYRQQLQATLLDLLQSREITRPLATKEFTFYMASAIMVLPLFFVLNVISSIFRTKPKRRVRSSHSSHNRRKARRGHSEG</sequence>
<feature type="coiled-coil region" evidence="1">
    <location>
        <begin position="56"/>
        <end position="217"/>
    </location>
</feature>
<feature type="signal peptide" evidence="4">
    <location>
        <begin position="1"/>
        <end position="25"/>
    </location>
</feature>
<accession>A0AAV1CW16</accession>
<dbReference type="Gene3D" id="1.10.287.1490">
    <property type="match status" value="1"/>
</dbReference>
<keyword evidence="4" id="KW-0732">Signal</keyword>
<dbReference type="EMBL" id="OX459120">
    <property type="protein sequence ID" value="CAI9099165.1"/>
    <property type="molecule type" value="Genomic_DNA"/>
</dbReference>
<dbReference type="Proteomes" id="UP001161247">
    <property type="component" value="Chromosome 3"/>
</dbReference>